<protein>
    <submittedName>
        <fullName evidence="1">Uncharacterized protein</fullName>
    </submittedName>
</protein>
<dbReference type="OrthoDB" id="7433394at2"/>
<dbReference type="Proteomes" id="UP000183200">
    <property type="component" value="Unassembled WGS sequence"/>
</dbReference>
<reference evidence="2" key="1">
    <citation type="submission" date="2016-10" db="EMBL/GenBank/DDBJ databases">
        <authorList>
            <person name="Varghese N."/>
            <person name="Submissions S."/>
        </authorList>
    </citation>
    <scope>NUCLEOTIDE SEQUENCE [LARGE SCALE GENOMIC DNA]</scope>
    <source>
        <strain evidence="2">DSM 19110</strain>
    </source>
</reference>
<evidence type="ECO:0000313" key="1">
    <source>
        <dbReference type="EMBL" id="SDN16472.1"/>
    </source>
</evidence>
<gene>
    <name evidence="1" type="ORF">SAMN05421820_106354</name>
</gene>
<keyword evidence="2" id="KW-1185">Reference proteome</keyword>
<dbReference type="EMBL" id="FNGY01000006">
    <property type="protein sequence ID" value="SDN16472.1"/>
    <property type="molecule type" value="Genomic_DNA"/>
</dbReference>
<evidence type="ECO:0000313" key="2">
    <source>
        <dbReference type="Proteomes" id="UP000183200"/>
    </source>
</evidence>
<accession>A0A1G9Z529</accession>
<sequence length="252" mass="29040">MKKLTTTLLLIFSVFAVFGQELETRYRPAVSGFIDAVKSKNLRKLADRTSYPLEREYPIPAIKNKQEFIKRYKEVFDDQLIKKIVNSKPARDWSQVGWRGIMLFQGDLWLDDDGTLRSVNHQSAVEQKNRAALIAIERNSLHESIKVFKDPVLVFETAKFRIRIDDLGNYNYRYASWPVKSKMSDQPDLIIKKGEWVPEGSGGNHRFDFKSGDYLYSCWVMVIGAGETPPATLTISKANKEILYQKAINIRN</sequence>
<proteinExistence type="predicted"/>
<organism evidence="1 2">
    <name type="scientific">Pedobacter steynii</name>
    <dbReference type="NCBI Taxonomy" id="430522"/>
    <lineage>
        <taxon>Bacteria</taxon>
        <taxon>Pseudomonadati</taxon>
        <taxon>Bacteroidota</taxon>
        <taxon>Sphingobacteriia</taxon>
        <taxon>Sphingobacteriales</taxon>
        <taxon>Sphingobacteriaceae</taxon>
        <taxon>Pedobacter</taxon>
    </lineage>
</organism>
<dbReference type="RefSeq" id="WP_074609701.1">
    <property type="nucleotide sequence ID" value="NZ_FNGY01000006.1"/>
</dbReference>
<name>A0A1G9Z529_9SPHI</name>
<dbReference type="AlphaFoldDB" id="A0A1G9Z529"/>